<dbReference type="RefSeq" id="WP_076474374.1">
    <property type="nucleotide sequence ID" value="NZ_MTJZ01000001.1"/>
</dbReference>
<dbReference type="AlphaFoldDB" id="A0A1R1JIJ8"/>
<dbReference type="Proteomes" id="UP000187194">
    <property type="component" value="Unassembled WGS sequence"/>
</dbReference>
<reference evidence="2 3" key="1">
    <citation type="submission" date="2017-01" db="EMBL/GenBank/DDBJ databases">
        <title>Phylogeographic, genomic and meropenem susceptibility analysis of Burkholderia ubonensis.</title>
        <authorList>
            <person name="Price E.P."/>
            <person name="Sarovich D.S."/>
            <person name="Webb J.R."/>
            <person name="Hall C.M."/>
            <person name="Sahl J.W."/>
            <person name="Kaestli M."/>
            <person name="Mayo M."/>
            <person name="Harrington G."/>
            <person name="Baker A.L."/>
            <person name="Sidak-Loftis L.C."/>
            <person name="Lummis M."/>
            <person name="Schupp J.M."/>
            <person name="Gillece J.D."/>
            <person name="Tuanyok A."/>
            <person name="Warner J."/>
            <person name="Busch J.D."/>
            <person name="Keim P."/>
            <person name="Currie B.J."/>
            <person name="Wagner D.M."/>
        </authorList>
    </citation>
    <scope>NUCLEOTIDE SEQUENCE [LARGE SCALE GENOMIC DNA]</scope>
    <source>
        <strain evidence="2 3">A21</strain>
    </source>
</reference>
<name>A0A1R1JIJ8_9BURK</name>
<sequence>MNDRSAGWKDRKTRIQILTKYAPEYEEQDALDLYDWSIKFAGFMRANVDRQGRPKKPKSDGTIPELP</sequence>
<organism evidence="2 3">
    <name type="scientific">Burkholderia ubonensis</name>
    <dbReference type="NCBI Taxonomy" id="101571"/>
    <lineage>
        <taxon>Bacteria</taxon>
        <taxon>Pseudomonadati</taxon>
        <taxon>Pseudomonadota</taxon>
        <taxon>Betaproteobacteria</taxon>
        <taxon>Burkholderiales</taxon>
        <taxon>Burkholderiaceae</taxon>
        <taxon>Burkholderia</taxon>
        <taxon>Burkholderia cepacia complex</taxon>
    </lineage>
</organism>
<evidence type="ECO:0000313" key="3">
    <source>
        <dbReference type="Proteomes" id="UP000187194"/>
    </source>
</evidence>
<comment type="caution">
    <text evidence="2">The sequence shown here is derived from an EMBL/GenBank/DDBJ whole genome shotgun (WGS) entry which is preliminary data.</text>
</comment>
<evidence type="ECO:0000313" key="2">
    <source>
        <dbReference type="EMBL" id="OMG75217.1"/>
    </source>
</evidence>
<feature type="region of interest" description="Disordered" evidence="1">
    <location>
        <begin position="47"/>
        <end position="67"/>
    </location>
</feature>
<accession>A0A1R1JIJ8</accession>
<proteinExistence type="predicted"/>
<evidence type="ECO:0000256" key="1">
    <source>
        <dbReference type="SAM" id="MobiDB-lite"/>
    </source>
</evidence>
<dbReference type="EMBL" id="MTJZ01000001">
    <property type="protein sequence ID" value="OMG75217.1"/>
    <property type="molecule type" value="Genomic_DNA"/>
</dbReference>
<protein>
    <submittedName>
        <fullName evidence="2">Uncharacterized protein</fullName>
    </submittedName>
</protein>
<gene>
    <name evidence="2" type="ORF">BW685_00755</name>
</gene>